<evidence type="ECO:0000256" key="2">
    <source>
        <dbReference type="ARBA" id="ARBA00022801"/>
    </source>
</evidence>
<feature type="signal peptide" evidence="3">
    <location>
        <begin position="1"/>
        <end position="22"/>
    </location>
</feature>
<proteinExistence type="predicted"/>
<keyword evidence="2" id="KW-0378">Hydrolase</keyword>
<feature type="chain" id="PRO_5045697699" evidence="3">
    <location>
        <begin position="23"/>
        <end position="132"/>
    </location>
</feature>
<keyword evidence="6" id="KW-1185">Reference proteome</keyword>
<protein>
    <submittedName>
        <fullName evidence="5">HIRAN domain-containing protein</fullName>
    </submittedName>
</protein>
<comment type="caution">
    <text evidence="5">The sequence shown here is derived from an EMBL/GenBank/DDBJ whole genome shotgun (WGS) entry which is preliminary data.</text>
</comment>
<dbReference type="EMBL" id="PZZW01000008">
    <property type="protein sequence ID" value="PTM76494.1"/>
    <property type="molecule type" value="Genomic_DNA"/>
</dbReference>
<dbReference type="Proteomes" id="UP000240800">
    <property type="component" value="Unassembled WGS sequence"/>
</dbReference>
<dbReference type="Gene3D" id="3.30.70.2330">
    <property type="match status" value="1"/>
</dbReference>
<name>A0ABX5J3F9_9RHOB</name>
<evidence type="ECO:0000256" key="3">
    <source>
        <dbReference type="SAM" id="SignalP"/>
    </source>
</evidence>
<reference evidence="5 6" key="1">
    <citation type="submission" date="2018-04" db="EMBL/GenBank/DDBJ databases">
        <title>Genomic Encyclopedia of Type Strains, Phase III (KMG-III): the genomes of soil and plant-associated and newly described type strains.</title>
        <authorList>
            <person name="Whitman W."/>
        </authorList>
    </citation>
    <scope>NUCLEOTIDE SEQUENCE [LARGE SCALE GENOMIC DNA]</scope>
    <source>
        <strain evidence="5 6">JA192</strain>
    </source>
</reference>
<gene>
    <name evidence="5" type="ORF">C8J29_10892</name>
</gene>
<feature type="domain" description="HIRAN" evidence="4">
    <location>
        <begin position="46"/>
        <end position="118"/>
    </location>
</feature>
<dbReference type="Pfam" id="PF08797">
    <property type="entry name" value="HIRAN"/>
    <property type="match status" value="1"/>
</dbReference>
<keyword evidence="3" id="KW-0732">Signal</keyword>
<evidence type="ECO:0000313" key="6">
    <source>
        <dbReference type="Proteomes" id="UP000240800"/>
    </source>
</evidence>
<accession>A0ABX5J3F9</accession>
<organism evidence="5 6">
    <name type="scientific">Cereibacter johrii</name>
    <dbReference type="NCBI Taxonomy" id="445629"/>
    <lineage>
        <taxon>Bacteria</taxon>
        <taxon>Pseudomonadati</taxon>
        <taxon>Pseudomonadota</taxon>
        <taxon>Alphaproteobacteria</taxon>
        <taxon>Rhodobacterales</taxon>
        <taxon>Paracoccaceae</taxon>
        <taxon>Cereibacter</taxon>
    </lineage>
</organism>
<keyword evidence="1" id="KW-0479">Metal-binding</keyword>
<dbReference type="RefSeq" id="WP_069330463.1">
    <property type="nucleotide sequence ID" value="NZ_MABH01000036.1"/>
</dbReference>
<sequence length="132" mass="13854">MDRRHLLLGGGALAALPLPALAAGAGLPLPAPAARMDTAAPGLRVLESYIASRDRFPAAEAPRPGERLRLRREPERAFDPLSVRVERPDGLPLGYLPAQPAQVLAALMDAGAAAEALVAESGRLHVYLRLAA</sequence>
<evidence type="ECO:0000256" key="1">
    <source>
        <dbReference type="ARBA" id="ARBA00022723"/>
    </source>
</evidence>
<dbReference type="InterPro" id="IPR014905">
    <property type="entry name" value="HIRAN"/>
</dbReference>
<evidence type="ECO:0000259" key="4">
    <source>
        <dbReference type="Pfam" id="PF08797"/>
    </source>
</evidence>
<evidence type="ECO:0000313" key="5">
    <source>
        <dbReference type="EMBL" id="PTM76494.1"/>
    </source>
</evidence>